<dbReference type="Proteomes" id="UP001500166">
    <property type="component" value="Unassembled WGS sequence"/>
</dbReference>
<accession>A0ABP5JW26</accession>
<proteinExistence type="predicted"/>
<evidence type="ECO:0008006" key="3">
    <source>
        <dbReference type="Google" id="ProtNLM"/>
    </source>
</evidence>
<protein>
    <recommendedName>
        <fullName evidence="3">DUF559 domain-containing protein</fullName>
    </recommendedName>
</protein>
<dbReference type="EMBL" id="BAAAQA010000035">
    <property type="protein sequence ID" value="GAA2123567.1"/>
    <property type="molecule type" value="Genomic_DNA"/>
</dbReference>
<dbReference type="InterPro" id="IPR011335">
    <property type="entry name" value="Restrct_endonuc-II-like"/>
</dbReference>
<keyword evidence="2" id="KW-1185">Reference proteome</keyword>
<evidence type="ECO:0000313" key="2">
    <source>
        <dbReference type="Proteomes" id="UP001500166"/>
    </source>
</evidence>
<name>A0ABP5JW26_9MICC</name>
<comment type="caution">
    <text evidence="1">The sequence shown here is derived from an EMBL/GenBank/DDBJ whole genome shotgun (WGS) entry which is preliminary data.</text>
</comment>
<dbReference type="SUPFAM" id="SSF52980">
    <property type="entry name" value="Restriction endonuclease-like"/>
    <property type="match status" value="1"/>
</dbReference>
<evidence type="ECO:0000313" key="1">
    <source>
        <dbReference type="EMBL" id="GAA2123567.1"/>
    </source>
</evidence>
<dbReference type="Gene3D" id="3.40.960.10">
    <property type="entry name" value="VSR Endonuclease"/>
    <property type="match status" value="1"/>
</dbReference>
<reference evidence="2" key="1">
    <citation type="journal article" date="2019" name="Int. J. Syst. Evol. Microbiol.">
        <title>The Global Catalogue of Microorganisms (GCM) 10K type strain sequencing project: providing services to taxonomists for standard genome sequencing and annotation.</title>
        <authorList>
            <consortium name="The Broad Institute Genomics Platform"/>
            <consortium name="The Broad Institute Genome Sequencing Center for Infectious Disease"/>
            <person name="Wu L."/>
            <person name="Ma J."/>
        </authorList>
    </citation>
    <scope>NUCLEOTIDE SEQUENCE [LARGE SCALE GENOMIC DNA]</scope>
    <source>
        <strain evidence="2">JCM 15914</strain>
    </source>
</reference>
<sequence length="332" mass="38203">MRRVPALDLGEYPEVKPFADWGRRNEQLLRDPSMQSLARGLWVHSSEPLSPVQRAALLQRHLKTSKNFLRVTGLSALELLDLPIGETQSWVNPLLGHRAPEREAEFDAAMSVPHLSWHGNRIRTYAAGCRITKSRGLSRYYGPWGCFVAHPVEALVVAAPYLSMWRLIACVDALLSRRIVVEEKVPLRAFTAEVIGEALDQLPPSSPSVRRVRTALHAAYDQVWSPNETLTRLIALRHGFPPPRTNYHVAPRGRHFYIDLAWPESMTAIEYNGEVHYKNRSQYENENYRLQLIREAGWDVQVLVWRDLWDPEQRRSWLDFLARKLGPPTRKV</sequence>
<organism evidence="1 2">
    <name type="scientific">Kocuria atrinae</name>
    <dbReference type="NCBI Taxonomy" id="592377"/>
    <lineage>
        <taxon>Bacteria</taxon>
        <taxon>Bacillati</taxon>
        <taxon>Actinomycetota</taxon>
        <taxon>Actinomycetes</taxon>
        <taxon>Micrococcales</taxon>
        <taxon>Micrococcaceae</taxon>
        <taxon>Kocuria</taxon>
    </lineage>
</organism>
<gene>
    <name evidence="1" type="ORF">GCM10009824_27520</name>
</gene>